<evidence type="ECO:0000313" key="2">
    <source>
        <dbReference type="Proteomes" id="UP001056120"/>
    </source>
</evidence>
<reference evidence="1 2" key="2">
    <citation type="journal article" date="2022" name="Mol. Ecol. Resour.">
        <title>The genomes of chicory, endive, great burdock and yacon provide insights into Asteraceae paleo-polyploidization history and plant inulin production.</title>
        <authorList>
            <person name="Fan W."/>
            <person name="Wang S."/>
            <person name="Wang H."/>
            <person name="Wang A."/>
            <person name="Jiang F."/>
            <person name="Liu H."/>
            <person name="Zhao H."/>
            <person name="Xu D."/>
            <person name="Zhang Y."/>
        </authorList>
    </citation>
    <scope>NUCLEOTIDE SEQUENCE [LARGE SCALE GENOMIC DNA]</scope>
    <source>
        <strain evidence="2">cv. Yunnan</strain>
        <tissue evidence="1">Leaves</tissue>
    </source>
</reference>
<dbReference type="EMBL" id="CM042033">
    <property type="protein sequence ID" value="KAI3774408.1"/>
    <property type="molecule type" value="Genomic_DNA"/>
</dbReference>
<protein>
    <submittedName>
        <fullName evidence="1">Uncharacterized protein</fullName>
    </submittedName>
</protein>
<organism evidence="1 2">
    <name type="scientific">Smallanthus sonchifolius</name>
    <dbReference type="NCBI Taxonomy" id="185202"/>
    <lineage>
        <taxon>Eukaryota</taxon>
        <taxon>Viridiplantae</taxon>
        <taxon>Streptophyta</taxon>
        <taxon>Embryophyta</taxon>
        <taxon>Tracheophyta</taxon>
        <taxon>Spermatophyta</taxon>
        <taxon>Magnoliopsida</taxon>
        <taxon>eudicotyledons</taxon>
        <taxon>Gunneridae</taxon>
        <taxon>Pentapetalae</taxon>
        <taxon>asterids</taxon>
        <taxon>campanulids</taxon>
        <taxon>Asterales</taxon>
        <taxon>Asteraceae</taxon>
        <taxon>Asteroideae</taxon>
        <taxon>Heliantheae alliance</taxon>
        <taxon>Millerieae</taxon>
        <taxon>Smallanthus</taxon>
    </lineage>
</organism>
<dbReference type="Proteomes" id="UP001056120">
    <property type="component" value="Linkage Group LG16"/>
</dbReference>
<evidence type="ECO:0000313" key="1">
    <source>
        <dbReference type="EMBL" id="KAI3774408.1"/>
    </source>
</evidence>
<proteinExistence type="predicted"/>
<name>A0ACB9FUE9_9ASTR</name>
<sequence>MLWCYTPLSFALHREITSSKAVLNLLLTEIDEMSAKKAVFIIGAKAAHFEEPMKYARRSWFSETSGGVATSNPFAASAGGADDDGLYMAEFCANVEPNSNINLVADKYFKGAMYFIQVIPHKAANILCKCGIQGFI</sequence>
<comment type="caution">
    <text evidence="1">The sequence shown here is derived from an EMBL/GenBank/DDBJ whole genome shotgun (WGS) entry which is preliminary data.</text>
</comment>
<accession>A0ACB9FUE9</accession>
<gene>
    <name evidence="1" type="ORF">L1987_48963</name>
</gene>
<reference evidence="2" key="1">
    <citation type="journal article" date="2022" name="Mol. Ecol. Resour.">
        <title>The genomes of chicory, endive, great burdock and yacon provide insights into Asteraceae palaeo-polyploidization history and plant inulin production.</title>
        <authorList>
            <person name="Fan W."/>
            <person name="Wang S."/>
            <person name="Wang H."/>
            <person name="Wang A."/>
            <person name="Jiang F."/>
            <person name="Liu H."/>
            <person name="Zhao H."/>
            <person name="Xu D."/>
            <person name="Zhang Y."/>
        </authorList>
    </citation>
    <scope>NUCLEOTIDE SEQUENCE [LARGE SCALE GENOMIC DNA]</scope>
    <source>
        <strain evidence="2">cv. Yunnan</strain>
    </source>
</reference>
<keyword evidence="2" id="KW-1185">Reference proteome</keyword>